<feature type="domain" description="Zinc finger FPG/IleRS-type" evidence="1">
    <location>
        <begin position="5"/>
        <end position="19"/>
    </location>
</feature>
<gene>
    <name evidence="2" type="ORF">HHL17_01475</name>
</gene>
<proteinExistence type="predicted"/>
<name>A0A848GBI1_9BACT</name>
<sequence length="20" mass="2182">MVQGGVGERGTNYCPRCIQL</sequence>
<dbReference type="Pfam" id="PF06827">
    <property type="entry name" value="zf-FPG_IleRS"/>
    <property type="match status" value="1"/>
</dbReference>
<comment type="caution">
    <text evidence="2">The sequence shown here is derived from an EMBL/GenBank/DDBJ whole genome shotgun (WGS) entry which is preliminary data.</text>
</comment>
<dbReference type="AlphaFoldDB" id="A0A848GBI1"/>
<evidence type="ECO:0000259" key="1">
    <source>
        <dbReference type="Pfam" id="PF06827"/>
    </source>
</evidence>
<dbReference type="InterPro" id="IPR010663">
    <property type="entry name" value="Znf_FPG/IleRS"/>
</dbReference>
<accession>A0A848GBI1</accession>
<dbReference type="Proteomes" id="UP000583266">
    <property type="component" value="Unassembled WGS sequence"/>
</dbReference>
<reference evidence="2 3" key="1">
    <citation type="submission" date="2020-04" db="EMBL/GenBank/DDBJ databases">
        <title>Chitinophaga sp. G-6-1-13 sp. nov., isolated from soil.</title>
        <authorList>
            <person name="Dahal R.H."/>
            <person name="Chaudhary D.K."/>
        </authorList>
    </citation>
    <scope>NUCLEOTIDE SEQUENCE [LARGE SCALE GENOMIC DNA]</scope>
    <source>
        <strain evidence="2 3">G-6-1-13</strain>
    </source>
</reference>
<organism evidence="2 3">
    <name type="scientific">Chitinophaga fulva</name>
    <dbReference type="NCBI Taxonomy" id="2728842"/>
    <lineage>
        <taxon>Bacteria</taxon>
        <taxon>Pseudomonadati</taxon>
        <taxon>Bacteroidota</taxon>
        <taxon>Chitinophagia</taxon>
        <taxon>Chitinophagales</taxon>
        <taxon>Chitinophagaceae</taxon>
        <taxon>Chitinophaga</taxon>
    </lineage>
</organism>
<evidence type="ECO:0000313" key="2">
    <source>
        <dbReference type="EMBL" id="NML35854.1"/>
    </source>
</evidence>
<dbReference type="EMBL" id="JABBGC010000001">
    <property type="protein sequence ID" value="NML35854.1"/>
    <property type="molecule type" value="Genomic_DNA"/>
</dbReference>
<keyword evidence="3" id="KW-1185">Reference proteome</keyword>
<dbReference type="RefSeq" id="WP_169225877.1">
    <property type="nucleotide sequence ID" value="NZ_JABBGC010000001.1"/>
</dbReference>
<protein>
    <recommendedName>
        <fullName evidence="1">Zinc finger FPG/IleRS-type domain-containing protein</fullName>
    </recommendedName>
</protein>
<evidence type="ECO:0000313" key="3">
    <source>
        <dbReference type="Proteomes" id="UP000583266"/>
    </source>
</evidence>